<evidence type="ECO:0000256" key="1">
    <source>
        <dbReference type="ARBA" id="ARBA00001928"/>
    </source>
</evidence>
<dbReference type="CTD" id="23761"/>
<dbReference type="EnsemblMetazoa" id="XM_001122763">
    <property type="protein sequence ID" value="XP_001122763"/>
    <property type="gene ID" value="LOC727050"/>
</dbReference>
<dbReference type="OrthoDB" id="4330at2759"/>
<comment type="pathway">
    <text evidence="11">Phospholipid metabolism; phosphatidylethanolamine biosynthesis.</text>
</comment>
<reference evidence="15" key="2">
    <citation type="submission" date="2025-04" db="UniProtKB">
        <authorList>
            <consortium name="RefSeq"/>
        </authorList>
    </citation>
    <scope>IDENTIFICATION</scope>
    <source>
        <strain evidence="15">DH4</strain>
        <tissue evidence="15">Whole body</tissue>
    </source>
</reference>
<dbReference type="InterPro" id="IPR003817">
    <property type="entry name" value="PS_Dcarbxylase"/>
</dbReference>
<keyword evidence="6" id="KW-0443">Lipid metabolism</keyword>
<dbReference type="PANTHER" id="PTHR10067">
    <property type="entry name" value="PHOSPHATIDYLSERINE DECARBOXYLASE"/>
    <property type="match status" value="1"/>
</dbReference>
<evidence type="ECO:0000256" key="9">
    <source>
        <dbReference type="ARBA" id="ARBA00023264"/>
    </source>
</evidence>
<protein>
    <recommendedName>
        <fullName evidence="3">phosphatidylserine decarboxylase</fullName>
        <ecNumber evidence="3">4.1.1.65</ecNumber>
    </recommendedName>
</protein>
<dbReference type="EC" id="4.1.1.65" evidence="3"/>
<accession>A0A7M7G0B9</accession>
<evidence type="ECO:0000313" key="13">
    <source>
        <dbReference type="EnsemblMetazoa" id="XP_001122763"/>
    </source>
</evidence>
<keyword evidence="4" id="KW-0444">Lipid biosynthesis</keyword>
<dbReference type="GeneID" id="727050"/>
<dbReference type="RefSeq" id="XP_001122763.2">
    <property type="nucleotide sequence ID" value="XM_001122763.5"/>
</dbReference>
<dbReference type="GO" id="GO:0006646">
    <property type="term" value="P:phosphatidylethanolamine biosynthetic process"/>
    <property type="evidence" value="ECO:0007669"/>
    <property type="project" value="UniProtKB-UniPathway"/>
</dbReference>
<dbReference type="NCBIfam" id="TIGR00163">
    <property type="entry name" value="PS_decarb"/>
    <property type="match status" value="1"/>
</dbReference>
<proteinExistence type="predicted"/>
<evidence type="ECO:0000256" key="6">
    <source>
        <dbReference type="ARBA" id="ARBA00023098"/>
    </source>
</evidence>
<evidence type="ECO:0000256" key="5">
    <source>
        <dbReference type="ARBA" id="ARBA00022793"/>
    </source>
</evidence>
<reference evidence="13" key="1">
    <citation type="submission" date="2021-01" db="UniProtKB">
        <authorList>
            <consortium name="EnsemblMetazoa"/>
        </authorList>
    </citation>
    <scope>IDENTIFICATION</scope>
    <source>
        <strain evidence="13">DH4</strain>
    </source>
</reference>
<keyword evidence="14" id="KW-1185">Reference proteome</keyword>
<organism evidence="13">
    <name type="scientific">Apis mellifera</name>
    <name type="common">Honeybee</name>
    <dbReference type="NCBI Taxonomy" id="7460"/>
    <lineage>
        <taxon>Eukaryota</taxon>
        <taxon>Metazoa</taxon>
        <taxon>Ecdysozoa</taxon>
        <taxon>Arthropoda</taxon>
        <taxon>Hexapoda</taxon>
        <taxon>Insecta</taxon>
        <taxon>Pterygota</taxon>
        <taxon>Neoptera</taxon>
        <taxon>Endopterygota</taxon>
        <taxon>Hymenoptera</taxon>
        <taxon>Apocrita</taxon>
        <taxon>Aculeata</taxon>
        <taxon>Apoidea</taxon>
        <taxon>Anthophila</taxon>
        <taxon>Apidae</taxon>
        <taxon>Apis</taxon>
    </lineage>
</organism>
<gene>
    <name evidence="15" type="primary">LOC727050</name>
</gene>
<dbReference type="GO" id="GO:0004609">
    <property type="term" value="F:phosphatidylserine decarboxylase activity"/>
    <property type="evidence" value="ECO:0007669"/>
    <property type="project" value="UniProtKB-EC"/>
</dbReference>
<evidence type="ECO:0000313" key="15">
    <source>
        <dbReference type="RefSeq" id="XP_001122763.2"/>
    </source>
</evidence>
<dbReference type="InterPro" id="IPR033177">
    <property type="entry name" value="PSD-B"/>
</dbReference>
<evidence type="ECO:0000256" key="10">
    <source>
        <dbReference type="ARBA" id="ARBA00023317"/>
    </source>
</evidence>
<accession>A0A8B6XG80</accession>
<dbReference type="Proteomes" id="UP000005203">
    <property type="component" value="Linkage group LG12"/>
</dbReference>
<evidence type="ECO:0000256" key="4">
    <source>
        <dbReference type="ARBA" id="ARBA00022516"/>
    </source>
</evidence>
<dbReference type="GO" id="GO:0005739">
    <property type="term" value="C:mitochondrion"/>
    <property type="evidence" value="ECO:0007669"/>
    <property type="project" value="TreeGrafter"/>
</dbReference>
<evidence type="ECO:0000256" key="8">
    <source>
        <dbReference type="ARBA" id="ARBA00023239"/>
    </source>
</evidence>
<dbReference type="KEGG" id="ame:727050"/>
<keyword evidence="7" id="KW-0594">Phospholipid biosynthesis</keyword>
<dbReference type="Pfam" id="PF02666">
    <property type="entry name" value="PS_Dcarbxylase"/>
    <property type="match status" value="1"/>
</dbReference>
<keyword evidence="9" id="KW-1208">Phospholipid metabolism</keyword>
<comment type="cofactor">
    <cofactor evidence="1">
        <name>pyruvate</name>
        <dbReference type="ChEBI" id="CHEBI:15361"/>
    </cofactor>
</comment>
<evidence type="ECO:0000256" key="2">
    <source>
        <dbReference type="ARBA" id="ARBA00005189"/>
    </source>
</evidence>
<dbReference type="UniPathway" id="UPA00558"/>
<comment type="pathway">
    <text evidence="2">Lipid metabolism.</text>
</comment>
<sequence length="409" mass="48073">MSLFRICRLIQDVRKNYCKYYINVYTKRNFKNIINEKFSRVYSSNIYTNQYKYYSFMKQRKWTVSIAFGISLLAALQYRYLKNYITQDNNVYEPFNIFAVKCYNFLPLRIISRIWGWIASLELPVSLRPTLYEFYAKTFDVNLNEIDINLSDFPSLVDFFVRPLKYDARPIDQNTSLVSPADGKVLYCGPITSCSVQQVKGVTYNLRHFLGDINTLDSNHYKFTKEDDDAYIKSLLTNPMNQLYQLTVYLAPGDYHRFHSSTHWEIKFRRHFQGKLLSVNPKIAKYLPDLFSLNERVIYIGKWADGFMAYSAVGATNVGSIKVYCDKDLYTNAIKWPEIKHWKDAKLNCIYLKKGELFGEFRMGSTIILLFEASKDFKFCVHVGQTIKMGQALSEYIPEIEKKQYEHSL</sequence>
<evidence type="ECO:0000313" key="14">
    <source>
        <dbReference type="Proteomes" id="UP000005203"/>
    </source>
</evidence>
<name>A0A7M7G0B9_APIME</name>
<dbReference type="AlphaFoldDB" id="A0A7M7G0B9"/>
<comment type="function">
    <text evidence="12">Catalyzes the formation of phosphatidylethanolamine (PtdEtn) from phosphatidylserine (PtdSer). Plays a central role in phospholipid metabolism and in the interorganelle trafficking of phosphatidylserine. May be involved in lipid droplet biogenesis at the endoplasmic reticulum membrane.</text>
</comment>
<evidence type="ECO:0000256" key="11">
    <source>
        <dbReference type="ARBA" id="ARBA00024326"/>
    </source>
</evidence>
<keyword evidence="10" id="KW-0670">Pyruvate</keyword>
<evidence type="ECO:0000256" key="3">
    <source>
        <dbReference type="ARBA" id="ARBA00012243"/>
    </source>
</evidence>
<dbReference type="PANTHER" id="PTHR10067:SF6">
    <property type="entry name" value="PHOSPHATIDYLSERINE DECARBOXYLASE PROENZYME, MITOCHONDRIAL"/>
    <property type="match status" value="1"/>
</dbReference>
<evidence type="ECO:0000256" key="7">
    <source>
        <dbReference type="ARBA" id="ARBA00023209"/>
    </source>
</evidence>
<evidence type="ECO:0000256" key="12">
    <source>
        <dbReference type="ARBA" id="ARBA00045136"/>
    </source>
</evidence>
<keyword evidence="8" id="KW-0456">Lyase</keyword>
<keyword evidence="5" id="KW-0210">Decarboxylase</keyword>